<dbReference type="EMBL" id="LAZR01005185">
    <property type="protein sequence ID" value="KKN02082.1"/>
    <property type="molecule type" value="Genomic_DNA"/>
</dbReference>
<dbReference type="AlphaFoldDB" id="A0A0F9MRM8"/>
<accession>A0A0F9MRM8</accession>
<gene>
    <name evidence="1" type="ORF">LCGC14_1121330</name>
</gene>
<evidence type="ECO:0000313" key="1">
    <source>
        <dbReference type="EMBL" id="KKN02082.1"/>
    </source>
</evidence>
<reference evidence="1" key="1">
    <citation type="journal article" date="2015" name="Nature">
        <title>Complex archaea that bridge the gap between prokaryotes and eukaryotes.</title>
        <authorList>
            <person name="Spang A."/>
            <person name="Saw J.H."/>
            <person name="Jorgensen S.L."/>
            <person name="Zaremba-Niedzwiedzka K."/>
            <person name="Martijn J."/>
            <person name="Lind A.E."/>
            <person name="van Eijk R."/>
            <person name="Schleper C."/>
            <person name="Guy L."/>
            <person name="Ettema T.J."/>
        </authorList>
    </citation>
    <scope>NUCLEOTIDE SEQUENCE</scope>
</reference>
<organism evidence="1">
    <name type="scientific">marine sediment metagenome</name>
    <dbReference type="NCBI Taxonomy" id="412755"/>
    <lineage>
        <taxon>unclassified sequences</taxon>
        <taxon>metagenomes</taxon>
        <taxon>ecological metagenomes</taxon>
    </lineage>
</organism>
<sequence length="166" mass="17882">MSWFITGIKNLVRIRPEPFDTGWLTVPLVTGAAYATGEAVGGQPFSTGAIPKKGTINTIMVMDEDKEELACDLAIFDRLITATADQAAFDVKPEDMLSQVGSILITNADYVTYANSSYATVPNVGYQYTAPEGLLLIQWVTRGVPNFATGKLLVVRFLGYSGHGGK</sequence>
<proteinExistence type="predicted"/>
<name>A0A0F9MRM8_9ZZZZ</name>
<protein>
    <submittedName>
        <fullName evidence="1">Uncharacterized protein</fullName>
    </submittedName>
</protein>
<comment type="caution">
    <text evidence="1">The sequence shown here is derived from an EMBL/GenBank/DDBJ whole genome shotgun (WGS) entry which is preliminary data.</text>
</comment>